<dbReference type="AlphaFoldDB" id="A0A8K0NMW2"/>
<dbReference type="PANTHER" id="PTHR22762">
    <property type="entry name" value="ALPHA-GLUCOSIDASE"/>
    <property type="match status" value="1"/>
</dbReference>
<dbReference type="Gene3D" id="3.20.20.80">
    <property type="entry name" value="Glycosidases"/>
    <property type="match status" value="1"/>
</dbReference>
<feature type="domain" description="Glycoside hydrolase family 31 TIM barrel" evidence="3">
    <location>
        <begin position="344"/>
        <end position="696"/>
    </location>
</feature>
<name>A0A8K0NMW2_9TREE</name>
<evidence type="ECO:0000313" key="6">
    <source>
        <dbReference type="EMBL" id="KAG7527824.1"/>
    </source>
</evidence>
<dbReference type="InterPro" id="IPR017853">
    <property type="entry name" value="GH"/>
</dbReference>
<gene>
    <name evidence="6" type="ORF">FFLO_06567</name>
</gene>
<dbReference type="OrthoDB" id="1334205at2759"/>
<dbReference type="Pfam" id="PF21365">
    <property type="entry name" value="Glyco_hydro_31_3rd"/>
    <property type="match status" value="1"/>
</dbReference>
<keyword evidence="2" id="KW-0326">Glycosidase</keyword>
<dbReference type="Gene3D" id="2.60.40.1760">
    <property type="entry name" value="glycosyl hydrolase (family 31)"/>
    <property type="match status" value="1"/>
</dbReference>
<dbReference type="InterPro" id="IPR013780">
    <property type="entry name" value="Glyco_hydro_b"/>
</dbReference>
<dbReference type="Pfam" id="PF01055">
    <property type="entry name" value="Glyco_hydro_31_2nd"/>
    <property type="match status" value="1"/>
</dbReference>
<accession>A0A8K0NMW2</accession>
<dbReference type="PANTHER" id="PTHR22762:SF165">
    <property type="entry name" value="PUTATIVE (AFU_ORTHOLOGUE AFUA_1G06560)-RELATED"/>
    <property type="match status" value="1"/>
</dbReference>
<evidence type="ECO:0000259" key="4">
    <source>
        <dbReference type="Pfam" id="PF13802"/>
    </source>
</evidence>
<evidence type="ECO:0008006" key="8">
    <source>
        <dbReference type="Google" id="ProtNLM"/>
    </source>
</evidence>
<feature type="domain" description="Glycoside hydrolase family 31 N-terminal" evidence="4">
    <location>
        <begin position="143"/>
        <end position="197"/>
    </location>
</feature>
<evidence type="ECO:0000256" key="1">
    <source>
        <dbReference type="ARBA" id="ARBA00007806"/>
    </source>
</evidence>
<dbReference type="SUPFAM" id="SSF74650">
    <property type="entry name" value="Galactose mutarotase-like"/>
    <property type="match status" value="1"/>
</dbReference>
<protein>
    <recommendedName>
        <fullName evidence="8">Glycoside hydrolase family 31 N-terminal domain-containing protein</fullName>
    </recommendedName>
</protein>
<evidence type="ECO:0000256" key="2">
    <source>
        <dbReference type="RuleBase" id="RU361185"/>
    </source>
</evidence>
<dbReference type="InterPro" id="IPR048395">
    <property type="entry name" value="Glyco_hydro_31_C"/>
</dbReference>
<dbReference type="SUPFAM" id="SSF51445">
    <property type="entry name" value="(Trans)glycosidases"/>
    <property type="match status" value="1"/>
</dbReference>
<sequence>MYERLLTDFELSPGEDGENVIRLVNPQGYTWTLSLVTELAFRITLEGPDRRLPPHDNFVRPLPLPLPFTNLKYGSEHGDGKKEISFDFVSGQQLVIDYTYDIILAVYETLHDLPEDDKRRKRLVYQTLPNRGFCLSEHGVVRYNRVLEGSLHMGLGEKAAPIDLTGRDFKLTGTDAAAYDAYQTDPLYKHTPFLITLPRPIPIHPTPSPTSNLLNNYWASIDLSDPVSGEITKHLEPGEWIQPAPYATWWTSNSDGVVDIRRGTNDPNGVFKRYEQGWGGLEEVVFLGHAELHLGEGGEGKYELEKKVLAEGLELNLKGDRRARKVVGLRELVRAFADLVGSPKLVPRDWLGYLASGMGIGESDSPPAQELLENWPDECAKYDIPCSGMHLSSGYTVGEDGNRYVFGMNKKRYPDFKAMVTKFHQRGIRVVPNIKPYVLNTHPDYENLREAGALFHNPWTGKQVMAPIWSAGVGDTQLGSWVDMTHPQGRQWWYDGVKGLVELGCDGMWNDNNEYLLHNDDYVPRWDDATRKTNSFDGKINVGTLGRMYNTQLMAKTSHDACLDANPDRRTFVLTRSGNVGTFRYASSTWSGDNYTNWKTLRGSVAMGLNAGLSLMQSYGTDVGGFAGPLPSQELFVRWVQFGCTNSRFCIHSFKPNKGDLSGALTNNLPWMYPEVLPIIRQAIKRRYQLLPYFNSLNWESHLLSEPPNSYLGSGPFAQDPNLYSAEILEGFDYWLGTGRLLVAGAFQEGQTRKRVYFPQAYPGDRTPYIRVTEGDIEYESHEAGTWAEVNIPLVQTAIFARAGSVIPVGKDHVTVTAETGLPRACVGGAEIELGVTSGSESASGVSLDDYRGVEIFPPLADQAEGFKGEGVWVEDDGVSREPKSTVVKVSYQVEGDEIAVKAEWLQRDFDVAWGSELLVYLPRGDDRSVKGASGEKIGGRTAFRVAVV</sequence>
<proteinExistence type="inferred from homology"/>
<comment type="caution">
    <text evidence="6">The sequence shown here is derived from an EMBL/GenBank/DDBJ whole genome shotgun (WGS) entry which is preliminary data.</text>
</comment>
<dbReference type="Gene3D" id="2.60.40.1180">
    <property type="entry name" value="Golgi alpha-mannosidase II"/>
    <property type="match status" value="1"/>
</dbReference>
<dbReference type="GO" id="GO:0004553">
    <property type="term" value="F:hydrolase activity, hydrolyzing O-glycosyl compounds"/>
    <property type="evidence" value="ECO:0007669"/>
    <property type="project" value="InterPro"/>
</dbReference>
<dbReference type="GO" id="GO:0030246">
    <property type="term" value="F:carbohydrate binding"/>
    <property type="evidence" value="ECO:0007669"/>
    <property type="project" value="InterPro"/>
</dbReference>
<keyword evidence="2" id="KW-0378">Hydrolase</keyword>
<dbReference type="Pfam" id="PF13802">
    <property type="entry name" value="Gal_mutarotas_2"/>
    <property type="match status" value="1"/>
</dbReference>
<dbReference type="GO" id="GO:0005975">
    <property type="term" value="P:carbohydrate metabolic process"/>
    <property type="evidence" value="ECO:0007669"/>
    <property type="project" value="InterPro"/>
</dbReference>
<dbReference type="Proteomes" id="UP000812966">
    <property type="component" value="Unassembled WGS sequence"/>
</dbReference>
<feature type="domain" description="Glycosyl hydrolase family 31 C-terminal" evidence="5">
    <location>
        <begin position="731"/>
        <end position="807"/>
    </location>
</feature>
<keyword evidence="7" id="KW-1185">Reference proteome</keyword>
<dbReference type="InterPro" id="IPR025887">
    <property type="entry name" value="Glyco_hydro_31_N_dom"/>
</dbReference>
<evidence type="ECO:0000313" key="7">
    <source>
        <dbReference type="Proteomes" id="UP000812966"/>
    </source>
</evidence>
<dbReference type="EMBL" id="JABELV010000226">
    <property type="protein sequence ID" value="KAG7527824.1"/>
    <property type="molecule type" value="Genomic_DNA"/>
</dbReference>
<organism evidence="6 7">
    <name type="scientific">Filobasidium floriforme</name>
    <dbReference type="NCBI Taxonomy" id="5210"/>
    <lineage>
        <taxon>Eukaryota</taxon>
        <taxon>Fungi</taxon>
        <taxon>Dikarya</taxon>
        <taxon>Basidiomycota</taxon>
        <taxon>Agaricomycotina</taxon>
        <taxon>Tremellomycetes</taxon>
        <taxon>Filobasidiales</taxon>
        <taxon>Filobasidiaceae</taxon>
        <taxon>Filobasidium</taxon>
    </lineage>
</organism>
<evidence type="ECO:0000259" key="5">
    <source>
        <dbReference type="Pfam" id="PF21365"/>
    </source>
</evidence>
<dbReference type="InterPro" id="IPR011013">
    <property type="entry name" value="Gal_mutarotase_sf_dom"/>
</dbReference>
<comment type="similarity">
    <text evidence="1 2">Belongs to the glycosyl hydrolase 31 family.</text>
</comment>
<evidence type="ECO:0000259" key="3">
    <source>
        <dbReference type="Pfam" id="PF01055"/>
    </source>
</evidence>
<reference evidence="6" key="1">
    <citation type="submission" date="2020-04" db="EMBL/GenBank/DDBJ databases">
        <title>Analysis of mating type loci in Filobasidium floriforme.</title>
        <authorList>
            <person name="Nowrousian M."/>
        </authorList>
    </citation>
    <scope>NUCLEOTIDE SEQUENCE</scope>
    <source>
        <strain evidence="6">CBS 6242</strain>
    </source>
</reference>
<dbReference type="InterPro" id="IPR000322">
    <property type="entry name" value="Glyco_hydro_31_TIM"/>
</dbReference>